<dbReference type="GO" id="GO:0004617">
    <property type="term" value="F:phosphoglycerate dehydrogenase activity"/>
    <property type="evidence" value="ECO:0007669"/>
    <property type="project" value="UniProtKB-EC"/>
</dbReference>
<evidence type="ECO:0000256" key="6">
    <source>
        <dbReference type="ARBA" id="ARBA00023027"/>
    </source>
</evidence>
<dbReference type="InterPro" id="IPR006140">
    <property type="entry name" value="D-isomer_DH_NAD-bd"/>
</dbReference>
<dbReference type="CDD" id="cd12173">
    <property type="entry name" value="PGDH_4"/>
    <property type="match status" value="1"/>
</dbReference>
<dbReference type="SUPFAM" id="SSF55021">
    <property type="entry name" value="ACT-like"/>
    <property type="match status" value="1"/>
</dbReference>
<dbReference type="UniPathway" id="UPA00135">
    <property type="reaction ID" value="UER00196"/>
</dbReference>
<dbReference type="AlphaFoldDB" id="A0A381Q1N8"/>
<evidence type="ECO:0000256" key="2">
    <source>
        <dbReference type="ARBA" id="ARBA00005854"/>
    </source>
</evidence>
<comment type="catalytic activity">
    <reaction evidence="8">
        <text>(2R)-3-phosphoglycerate + NAD(+) = 3-phosphooxypyruvate + NADH + H(+)</text>
        <dbReference type="Rhea" id="RHEA:12641"/>
        <dbReference type="ChEBI" id="CHEBI:15378"/>
        <dbReference type="ChEBI" id="CHEBI:18110"/>
        <dbReference type="ChEBI" id="CHEBI:57540"/>
        <dbReference type="ChEBI" id="CHEBI:57945"/>
        <dbReference type="ChEBI" id="CHEBI:58272"/>
        <dbReference type="EC" id="1.1.1.95"/>
    </reaction>
</comment>
<dbReference type="InterPro" id="IPR045626">
    <property type="entry name" value="PGDH_ASB_dom"/>
</dbReference>
<evidence type="ECO:0000256" key="4">
    <source>
        <dbReference type="ARBA" id="ARBA00021582"/>
    </source>
</evidence>
<sequence length="520" mass="54834">MSLSGLVALTEDDRFEILVPDGEEEMREALGRAHGLIVRSATKVTRELLEQAPNLRVVGRAGVGVDNIDLGVATEFGIPVINAPEGNTVSAAELAMALILTVARNISWADASVQGGAWARSQFSGIEIRGKTLGLVGAGRIGAEVALRAQAFGMETIAHDPYLTEERAKELRIERVELGDVIARGDVISLHVPLTPQTEGMIGEAELKAMKSTAILVNTARGGVVDEGALIAALESGEIAAAALDVYETEPLPEDSPLRGVQNLVLTPHLGASTAEAQELVSNEIALGVSAALLEGDLSKALNAPAIGGEELEFLRPLMDLAHKVGRVAGALGRGGMRKADISVAGLDDEILSPLTAAAMTGVLTPVLGARNVNYVNALHLATGRGIKLTTTLQPPREDYAKFLEIVLETEEQKVHVAGALLGEQHHPRIVQIDGYELSVKPERCLIVLRNNDVPGVIGRVGTLLAQHGLNIAEYIQSREAEGGLALAAVSVDSKVSPEFLKTLSEDDDILDARAVYFGA</sequence>
<keyword evidence="7" id="KW-0028">Amino-acid biosynthesis</keyword>
<comment type="similarity">
    <text evidence="2">Belongs to the D-isomer specific 2-hydroxyacid dehydrogenase family.</text>
</comment>
<protein>
    <recommendedName>
        <fullName evidence="4">D-3-phosphoglycerate dehydrogenase</fullName>
        <ecNumber evidence="3">1.1.1.95</ecNumber>
    </recommendedName>
</protein>
<dbReference type="InterPro" id="IPR045865">
    <property type="entry name" value="ACT-like_dom_sf"/>
</dbReference>
<gene>
    <name evidence="10" type="ORF">METZ01_LOCUS26099</name>
</gene>
<dbReference type="NCBIfam" id="TIGR01327">
    <property type="entry name" value="PGDH"/>
    <property type="match status" value="1"/>
</dbReference>
<dbReference type="PROSITE" id="PS51671">
    <property type="entry name" value="ACT"/>
    <property type="match status" value="1"/>
</dbReference>
<dbReference type="PROSITE" id="PS00671">
    <property type="entry name" value="D_2_HYDROXYACID_DH_3"/>
    <property type="match status" value="1"/>
</dbReference>
<keyword evidence="7" id="KW-0718">Serine biosynthesis</keyword>
<dbReference type="InterPro" id="IPR006236">
    <property type="entry name" value="PGDH"/>
</dbReference>
<dbReference type="PANTHER" id="PTHR42789:SF1">
    <property type="entry name" value="D-ISOMER SPECIFIC 2-HYDROXYACID DEHYDROGENASE FAMILY PROTEIN (AFU_ORTHOLOGUE AFUA_6G10090)"/>
    <property type="match status" value="1"/>
</dbReference>
<dbReference type="InterPro" id="IPR006139">
    <property type="entry name" value="D-isomer_2_OHA_DH_cat_dom"/>
</dbReference>
<evidence type="ECO:0000256" key="5">
    <source>
        <dbReference type="ARBA" id="ARBA00023002"/>
    </source>
</evidence>
<dbReference type="InterPro" id="IPR002912">
    <property type="entry name" value="ACT_dom"/>
</dbReference>
<keyword evidence="6" id="KW-0520">NAD</keyword>
<dbReference type="GO" id="GO:0051287">
    <property type="term" value="F:NAD binding"/>
    <property type="evidence" value="ECO:0007669"/>
    <property type="project" value="InterPro"/>
</dbReference>
<dbReference type="InterPro" id="IPR050857">
    <property type="entry name" value="D-2-hydroxyacid_DH"/>
</dbReference>
<evidence type="ECO:0000256" key="3">
    <source>
        <dbReference type="ARBA" id="ARBA00013143"/>
    </source>
</evidence>
<dbReference type="SUPFAM" id="SSF52283">
    <property type="entry name" value="Formate/glycerate dehydrogenase catalytic domain-like"/>
    <property type="match status" value="1"/>
</dbReference>
<evidence type="ECO:0000256" key="8">
    <source>
        <dbReference type="ARBA" id="ARBA00048731"/>
    </source>
</evidence>
<dbReference type="Gene3D" id="3.30.70.260">
    <property type="match status" value="1"/>
</dbReference>
<dbReference type="InterPro" id="IPR036291">
    <property type="entry name" value="NAD(P)-bd_dom_sf"/>
</dbReference>
<proteinExistence type="inferred from homology"/>
<dbReference type="EMBL" id="UINC01001172">
    <property type="protein sequence ID" value="SUZ73245.1"/>
    <property type="molecule type" value="Genomic_DNA"/>
</dbReference>
<evidence type="ECO:0000256" key="1">
    <source>
        <dbReference type="ARBA" id="ARBA00005216"/>
    </source>
</evidence>
<dbReference type="Pfam" id="PF19304">
    <property type="entry name" value="PGDH_inter"/>
    <property type="match status" value="1"/>
</dbReference>
<organism evidence="10">
    <name type="scientific">marine metagenome</name>
    <dbReference type="NCBI Taxonomy" id="408172"/>
    <lineage>
        <taxon>unclassified sequences</taxon>
        <taxon>metagenomes</taxon>
        <taxon>ecological metagenomes</taxon>
    </lineage>
</organism>
<comment type="pathway">
    <text evidence="1">Amino-acid biosynthesis; L-serine biosynthesis; L-serine from 3-phospho-D-glycerate: step 1/3.</text>
</comment>
<dbReference type="GO" id="GO:0006564">
    <property type="term" value="P:L-serine biosynthetic process"/>
    <property type="evidence" value="ECO:0007669"/>
    <property type="project" value="UniProtKB-KW"/>
</dbReference>
<dbReference type="FunFam" id="3.40.50.720:FF:000021">
    <property type="entry name" value="D-3-phosphoglycerate dehydrogenase"/>
    <property type="match status" value="1"/>
</dbReference>
<dbReference type="InterPro" id="IPR029009">
    <property type="entry name" value="ASB_dom_sf"/>
</dbReference>
<dbReference type="SUPFAM" id="SSF143548">
    <property type="entry name" value="Serine metabolism enzymes domain"/>
    <property type="match status" value="1"/>
</dbReference>
<dbReference type="Pfam" id="PF00389">
    <property type="entry name" value="2-Hacid_dh"/>
    <property type="match status" value="1"/>
</dbReference>
<evidence type="ECO:0000313" key="10">
    <source>
        <dbReference type="EMBL" id="SUZ73245.1"/>
    </source>
</evidence>
<dbReference type="InterPro" id="IPR029753">
    <property type="entry name" value="D-isomer_DH_CS"/>
</dbReference>
<dbReference type="EC" id="1.1.1.95" evidence="3"/>
<name>A0A381Q1N8_9ZZZZ</name>
<dbReference type="Gene3D" id="3.30.1330.90">
    <property type="entry name" value="D-3-phosphoglycerate dehydrogenase, domain 3"/>
    <property type="match status" value="1"/>
</dbReference>
<evidence type="ECO:0000256" key="7">
    <source>
        <dbReference type="ARBA" id="ARBA00023299"/>
    </source>
</evidence>
<dbReference type="Gene3D" id="3.40.50.720">
    <property type="entry name" value="NAD(P)-binding Rossmann-like Domain"/>
    <property type="match status" value="2"/>
</dbReference>
<dbReference type="Pfam" id="PF01842">
    <property type="entry name" value="ACT"/>
    <property type="match status" value="1"/>
</dbReference>
<dbReference type="Pfam" id="PF02826">
    <property type="entry name" value="2-Hacid_dh_C"/>
    <property type="match status" value="1"/>
</dbReference>
<reference evidence="10" key="1">
    <citation type="submission" date="2018-05" db="EMBL/GenBank/DDBJ databases">
        <authorList>
            <person name="Lanie J.A."/>
            <person name="Ng W.-L."/>
            <person name="Kazmierczak K.M."/>
            <person name="Andrzejewski T.M."/>
            <person name="Davidsen T.M."/>
            <person name="Wayne K.J."/>
            <person name="Tettelin H."/>
            <person name="Glass J.I."/>
            <person name="Rusch D."/>
            <person name="Podicherti R."/>
            <person name="Tsui H.-C.T."/>
            <person name="Winkler M.E."/>
        </authorList>
    </citation>
    <scope>NUCLEOTIDE SEQUENCE</scope>
</reference>
<accession>A0A381Q1N8</accession>
<evidence type="ECO:0000259" key="9">
    <source>
        <dbReference type="PROSITE" id="PS51671"/>
    </source>
</evidence>
<dbReference type="PANTHER" id="PTHR42789">
    <property type="entry name" value="D-ISOMER SPECIFIC 2-HYDROXYACID DEHYDROGENASE FAMILY PROTEIN (AFU_ORTHOLOGUE AFUA_6G10090)"/>
    <property type="match status" value="1"/>
</dbReference>
<feature type="domain" description="ACT" evidence="9">
    <location>
        <begin position="446"/>
        <end position="518"/>
    </location>
</feature>
<dbReference type="SUPFAM" id="SSF51735">
    <property type="entry name" value="NAD(P)-binding Rossmann-fold domains"/>
    <property type="match status" value="1"/>
</dbReference>
<dbReference type="CDD" id="cd04902">
    <property type="entry name" value="ACT_3PGDH-xct"/>
    <property type="match status" value="1"/>
</dbReference>
<keyword evidence="5" id="KW-0560">Oxidoreductase</keyword>